<dbReference type="InParanoid" id="D8TJ57"/>
<dbReference type="eggNOG" id="ENOG502SWYS">
    <property type="taxonomic scope" value="Eukaryota"/>
</dbReference>
<feature type="compositionally biased region" description="Gly residues" evidence="2">
    <location>
        <begin position="1543"/>
        <end position="1560"/>
    </location>
</feature>
<feature type="compositionally biased region" description="Basic and acidic residues" evidence="2">
    <location>
        <begin position="1607"/>
        <end position="1616"/>
    </location>
</feature>
<feature type="region of interest" description="Disordered" evidence="2">
    <location>
        <begin position="1540"/>
        <end position="1573"/>
    </location>
</feature>
<dbReference type="GeneID" id="9624517"/>
<evidence type="ECO:0000313" key="3">
    <source>
        <dbReference type="EMBL" id="EFJ52318.1"/>
    </source>
</evidence>
<feature type="compositionally biased region" description="Polar residues" evidence="2">
    <location>
        <begin position="1400"/>
        <end position="1409"/>
    </location>
</feature>
<feature type="compositionally biased region" description="Acidic residues" evidence="2">
    <location>
        <begin position="1113"/>
        <end position="1126"/>
    </location>
</feature>
<dbReference type="PANTHER" id="PTHR13037:SF24">
    <property type="entry name" value="POLYCOMB PROTEIN PCL-RELATED"/>
    <property type="match status" value="1"/>
</dbReference>
<feature type="region of interest" description="Disordered" evidence="2">
    <location>
        <begin position="246"/>
        <end position="284"/>
    </location>
</feature>
<feature type="region of interest" description="Disordered" evidence="2">
    <location>
        <begin position="860"/>
        <end position="926"/>
    </location>
</feature>
<proteinExistence type="predicted"/>
<feature type="compositionally biased region" description="Basic and acidic residues" evidence="2">
    <location>
        <begin position="1128"/>
        <end position="1138"/>
    </location>
</feature>
<feature type="region of interest" description="Disordered" evidence="2">
    <location>
        <begin position="1439"/>
        <end position="1496"/>
    </location>
</feature>
<gene>
    <name evidence="3" type="ORF">VOLCADRAFT_86620</name>
</gene>
<feature type="region of interest" description="Disordered" evidence="2">
    <location>
        <begin position="942"/>
        <end position="969"/>
    </location>
</feature>
<feature type="compositionally biased region" description="Polar residues" evidence="2">
    <location>
        <begin position="1439"/>
        <end position="1449"/>
    </location>
</feature>
<sequence length="2693" mass="281072">MRQAEKTDQQTVFLLNLLQEQRLEIEARDDVMRESSKLVSKLQGENELLRKQLQEMEQRNIKELSSSGARSQQGQRDAPRRSSLAAQPARSNSGKDSECPLLPGCGQPGVSEDSESSRCAGGGSSDARGGPRSSCSTLQEAWARQSDNLPKESWINSDTPATPSRPPPQPPLQQHQHQTLLPAKLRYAEGDPKTTTSQQQQQQQQPQQGQTPQQHRSMEFVHLEDRCAYLTAEVQSLCTQLQHLQQAQRHMQHHHQPQPPPQQQLQQRHEQQPHQQQEPRAEVKQQVDARCAALAGEVASLRSALEISQQQTAAALDKYLTCKKDLDVLTHKYDSLMLQKLEIEEERDRLFDPSLDMALVRKAMPAVDASMADLEERLREVVDMLTSNRMEAEDAVRAHNATRRKWIAKLEGLQAQLAERDAQLAKAETQLVAMAATAGVAGACFATGSVIGSEVVIGDCCSAGCRHADGDAPLAGWSLDPAEAEGVRWKAAACCGGLGGGSSCGGDGADCGEVGRQLLGQCLSHAGTGSQHKKPTTAERVSKWPVVPGPSASTEPTAPISVTLKGGGGLAINITKTRRPADSEGSRGTKGLPQQQPLATIYAHHNDGKKKTTSWPKKAKIVTTALALRQPREDASVRAATLGAAAARAAAANGSTASEAAGGGNAGGDAETAAADAPSGANGAAGALSFSRQSPDTTTELRAVSYYAHSFRGLNPAYDDDGDEDEFKPSQRPGAARPPERAWMEPSGPPPLQPQAVTEAPAGAGVVERQPATATAAAAMGPESLQRQTECCNTPDQKSLSRVSTPGQDLDLRDSAVQWHNEVDDVMQARPAAAAALAAAAVIAAATAAAAVAARTAKGSPAPTVAEAPPPSPLAPPGLLDLSEALADGLQSSERDARGGATSAAAATEAAEAADGTPRRHSPFPLTVMTTPKHMLSSYAANISPSPSRRLRHSSTGVYPGRPLTDTGEVQHHREDNQHTGLKATAVAAATADVSGAAPWPRPYRASTPGGGSPPGNANQLLRRATFNRVVKGAGAAAAAETPRGQQLALGGNTDGGVGVSGICSDSGVYVPAHEGGKARPSAPGGEERVSSSSVRKRDGEVAADQAGMATMEELELADAEAEAEAATDPRVRAKPEPKIAASSGGDAGGGRVSENDSGGSGKGKWTRSRAGRTLDALRMQAVARRVAMETSKEEEKARLDYVPQTSLRRPPPTPPSPSRAPLPVSSGEGANLLSTENDGCDDLDAEALPYGDNRAGEGTRKQQQRAGGPLEAPPAMRMAVFAPRKVVSERILWQAVGPAAATRAAAAADADAAVRFSMPGCTESVPALELQPPQAPQELQNLQHQTPQPPPSQSLPLQLRPQTQPPSLSNQQQGMAAAAAAPSPPLPRQQAHSGPLLVASNSSGNLQSRLRPPDAGTSTSQGPSFGRQAREYFHQVSLMQRQKPSSPLSGAPRGPVDPARGSGGGGSSLAPDNGIVRRSTQPGDGATGDRTLWLYPPPSTTVKSAAMMKKQVSGKALVTGVMPKLELEVLPQQLQRFESRRGVGGGSHLSGNAGGGGGSNAIPGGQQRPSADSRWQLLAAQLSPAAPSGLACESSWPVTSASSRPYEYDTRKENSEGGGGGSDGALNAGQLASPRPSGAAPQYAPLSPQPVAKTSSHRRSETRRLTAEPPQATPVVQPVPAGGAGSAGAPAVITSRCWCPRDSWWHLQQQQQQQPEQQQQQRKLRRSSAVVTRGSVLRLSICLPTGMALPLLGLIALALLICMPFGTSGQGTTDGQVQAGAATNPSSGVPDALASAFTARTNSADQSATSHCQVRPGHRAAPPAILYYIGLDGLAELGASYTPISDDGGRLDSRLQGDRNGTSSGPRGGGSGGGGTIRDGDNGGGASASGSSSCLPYKDMALDQIDRALRSSLKWTVQRGVVDFGFLGDEVPKNCEPNCAFSNPNSPYGMTLLPLAPSEDPNKAFARTTPRGVADELRGSSYIASSLANGSVITGSAPIYQLMSQEIVLVAGCTPPAAASVYFSATPYIHTVWSESGMKWVTVFGSMGDSASTHRPELPPLQPIPNATALGIPPRGPTPSRLATFTPQTAMSQLMIQAAAAATGLGTGRLNRWTRLNGPVGTAMAQSATAAAAAAESGVATTAAAETGTAAGGGFDQFFVAAMTASPAAAAALANVLQPVLDGLSGGLQGRVHINVLPIPGPKFSDGIGLDPRSPYYMLMLRSIVPAGALASSFRPYAKAQPMRSWRLTPVTTAPPLPAGPLAAPATAGFGSGGGLLGGFRRGGWGVGRAVGSGAVDDGTQHMPEAILTSPDPPLVVIASDRFALPNVVPRRAVVETMPSSSRQSRHRQEDAVFAMTGPDGSAAGGPARGNTTAAAAATAEAAALQASNSPSRAAAEAWLAPAFQFLQARVQEVFEAEYAMGWSLTTGSWLGALDPPVDWGLQCLEQVIDYCNGDNRDVTYLSSFPYVTLHRPTSLALVVGPNHVRTGLSAYMNIALTDPAQRLGLQAFDGAQLQGSAEPYLRGTPYEQYSPYLFVAMFARNCSRMSHCNEIPAEGPRSAPLGRNLVATLRAYINPLTGVGPDPDELLKFVTVNLVRKADARPTDYRARQLDPSFFGRDGCTSALLGQVLCVQGPDEACCRQVQKWSDTGCWCLDTGKALLNSLGPVQGRAMLTATSRLCRATRPAIRIAEC</sequence>
<protein>
    <submittedName>
        <fullName evidence="3">Uncharacterized protein</fullName>
    </submittedName>
</protein>
<feature type="compositionally biased region" description="Low complexity" evidence="2">
    <location>
        <begin position="899"/>
        <end position="915"/>
    </location>
</feature>
<feature type="region of interest" description="Disordered" evidence="2">
    <location>
        <begin position="1074"/>
        <end position="1174"/>
    </location>
</feature>
<feature type="region of interest" description="Disordered" evidence="2">
    <location>
        <begin position="1846"/>
        <end position="1893"/>
    </location>
</feature>
<feature type="region of interest" description="Disordered" evidence="2">
    <location>
        <begin position="1186"/>
        <end position="1273"/>
    </location>
</feature>
<feature type="compositionally biased region" description="Low complexity" evidence="2">
    <location>
        <begin position="65"/>
        <end position="76"/>
    </location>
</feature>
<evidence type="ECO:0000256" key="2">
    <source>
        <dbReference type="SAM" id="MobiDB-lite"/>
    </source>
</evidence>
<feature type="region of interest" description="Disordered" evidence="2">
    <location>
        <begin position="656"/>
        <end position="697"/>
    </location>
</feature>
<keyword evidence="4" id="KW-1185">Reference proteome</keyword>
<name>D8TJ57_VOLCA</name>
<feature type="compositionally biased region" description="Low complexity" evidence="2">
    <location>
        <begin position="1710"/>
        <end position="1722"/>
    </location>
</feature>
<feature type="compositionally biased region" description="Pro residues" evidence="2">
    <location>
        <begin position="1210"/>
        <end position="1221"/>
    </location>
</feature>
<feature type="region of interest" description="Disordered" evidence="2">
    <location>
        <begin position="1587"/>
        <end position="1688"/>
    </location>
</feature>
<feature type="compositionally biased region" description="Low complexity" evidence="2">
    <location>
        <begin position="194"/>
        <end position="214"/>
    </location>
</feature>
<feature type="compositionally biased region" description="Gly residues" evidence="2">
    <location>
        <begin position="1867"/>
        <end position="1888"/>
    </location>
</feature>
<feature type="compositionally biased region" description="Polar residues" evidence="2">
    <location>
        <begin position="785"/>
        <end position="807"/>
    </location>
</feature>
<dbReference type="KEGG" id="vcn:VOLCADRAFT_86620"/>
<feature type="compositionally biased region" description="Basic and acidic residues" evidence="2">
    <location>
        <begin position="1848"/>
        <end position="1858"/>
    </location>
</feature>
<feature type="region of interest" description="Disordered" evidence="2">
    <location>
        <begin position="715"/>
        <end position="808"/>
    </location>
</feature>
<reference evidence="3 4" key="1">
    <citation type="journal article" date="2010" name="Science">
        <title>Genomic analysis of organismal complexity in the multicellular green alga Volvox carteri.</title>
        <authorList>
            <person name="Prochnik S.E."/>
            <person name="Umen J."/>
            <person name="Nedelcu A.M."/>
            <person name="Hallmann A."/>
            <person name="Miller S.M."/>
            <person name="Nishii I."/>
            <person name="Ferris P."/>
            <person name="Kuo A."/>
            <person name="Mitros T."/>
            <person name="Fritz-Laylin L.K."/>
            <person name="Hellsten U."/>
            <person name="Chapman J."/>
            <person name="Simakov O."/>
            <person name="Rensing S.A."/>
            <person name="Terry A."/>
            <person name="Pangilinan J."/>
            <person name="Kapitonov V."/>
            <person name="Jurka J."/>
            <person name="Salamov A."/>
            <person name="Shapiro H."/>
            <person name="Schmutz J."/>
            <person name="Grimwood J."/>
            <person name="Lindquist E."/>
            <person name="Lucas S."/>
            <person name="Grigoriev I.V."/>
            <person name="Schmitt R."/>
            <person name="Kirk D."/>
            <person name="Rokhsar D.S."/>
        </authorList>
    </citation>
    <scope>NUCLEOTIDE SEQUENCE [LARGE SCALE GENOMIC DNA]</scope>
    <source>
        <strain evidence="4">f. Nagariensis / Eve</strain>
    </source>
</reference>
<feature type="compositionally biased region" description="Low complexity" evidence="2">
    <location>
        <begin position="1355"/>
        <end position="1382"/>
    </location>
</feature>
<evidence type="ECO:0000256" key="1">
    <source>
        <dbReference type="ARBA" id="ARBA00022581"/>
    </source>
</evidence>
<feature type="region of interest" description="Disordered" evidence="2">
    <location>
        <begin position="997"/>
        <end position="1020"/>
    </location>
</feature>
<dbReference type="RefSeq" id="XP_002946391.1">
    <property type="nucleotide sequence ID" value="XM_002946345.1"/>
</dbReference>
<feature type="region of interest" description="Disordered" evidence="2">
    <location>
        <begin position="191"/>
        <end position="216"/>
    </location>
</feature>
<evidence type="ECO:0000313" key="4">
    <source>
        <dbReference type="Proteomes" id="UP000001058"/>
    </source>
</evidence>
<feature type="region of interest" description="Disordered" evidence="2">
    <location>
        <begin position="526"/>
        <end position="559"/>
    </location>
</feature>
<keyword evidence="1" id="KW-0945">Host-virus interaction</keyword>
<feature type="compositionally biased region" description="Basic and acidic residues" evidence="2">
    <location>
        <begin position="1187"/>
        <end position="1200"/>
    </location>
</feature>
<feature type="region of interest" description="Disordered" evidence="2">
    <location>
        <begin position="577"/>
        <end position="597"/>
    </location>
</feature>
<feature type="region of interest" description="Disordered" evidence="2">
    <location>
        <begin position="58"/>
        <end position="178"/>
    </location>
</feature>
<feature type="region of interest" description="Disordered" evidence="2">
    <location>
        <begin position="1338"/>
        <end position="1426"/>
    </location>
</feature>
<dbReference type="Proteomes" id="UP000001058">
    <property type="component" value="Unassembled WGS sequence"/>
</dbReference>
<feature type="compositionally biased region" description="Low complexity" evidence="2">
    <location>
        <begin position="1338"/>
        <end position="1347"/>
    </location>
</feature>
<feature type="region of interest" description="Disordered" evidence="2">
    <location>
        <begin position="1710"/>
        <end position="1729"/>
    </location>
</feature>
<dbReference type="EMBL" id="GL378324">
    <property type="protein sequence ID" value="EFJ52318.1"/>
    <property type="molecule type" value="Genomic_DNA"/>
</dbReference>
<feature type="compositionally biased region" description="Basic and acidic residues" evidence="2">
    <location>
        <begin position="1086"/>
        <end position="1101"/>
    </location>
</feature>
<dbReference type="OrthoDB" id="552603at2759"/>
<dbReference type="PANTHER" id="PTHR13037">
    <property type="entry name" value="FORMIN"/>
    <property type="match status" value="1"/>
</dbReference>
<feature type="compositionally biased region" description="Basic and acidic residues" evidence="2">
    <location>
        <begin position="267"/>
        <end position="284"/>
    </location>
</feature>
<accession>D8TJ57</accession>
<feature type="compositionally biased region" description="Low complexity" evidence="2">
    <location>
        <begin position="668"/>
        <end position="687"/>
    </location>
</feature>
<organism evidence="4">
    <name type="scientific">Volvox carteri f. nagariensis</name>
    <dbReference type="NCBI Taxonomy" id="3068"/>
    <lineage>
        <taxon>Eukaryota</taxon>
        <taxon>Viridiplantae</taxon>
        <taxon>Chlorophyta</taxon>
        <taxon>core chlorophytes</taxon>
        <taxon>Chlorophyceae</taxon>
        <taxon>CS clade</taxon>
        <taxon>Chlamydomonadales</taxon>
        <taxon>Volvocaceae</taxon>
        <taxon>Volvox</taxon>
    </lineage>
</organism>
<feature type="compositionally biased region" description="Low complexity" evidence="2">
    <location>
        <begin position="1670"/>
        <end position="1688"/>
    </location>
</feature>